<dbReference type="SUPFAM" id="SSF56300">
    <property type="entry name" value="Metallo-dependent phosphatases"/>
    <property type="match status" value="1"/>
</dbReference>
<feature type="region of interest" description="Disordered" evidence="1">
    <location>
        <begin position="634"/>
        <end position="665"/>
    </location>
</feature>
<dbReference type="InterPro" id="IPR004843">
    <property type="entry name" value="Calcineurin-like_PHP"/>
</dbReference>
<feature type="compositionally biased region" description="Polar residues" evidence="1">
    <location>
        <begin position="559"/>
        <end position="577"/>
    </location>
</feature>
<feature type="domain" description="Serine/threonine specific protein phosphatases" evidence="2">
    <location>
        <begin position="96"/>
        <end position="360"/>
    </location>
</feature>
<dbReference type="Proteomes" id="UP001150062">
    <property type="component" value="Unassembled WGS sequence"/>
</dbReference>
<reference evidence="3" key="1">
    <citation type="submission" date="2022-08" db="EMBL/GenBank/DDBJ databases">
        <title>Novel sulfate-reducing endosymbionts in the free-living metamonad Anaeramoeba.</title>
        <authorList>
            <person name="Jerlstrom-Hultqvist J."/>
            <person name="Cepicka I."/>
            <person name="Gallot-Lavallee L."/>
            <person name="Salas-Leiva D."/>
            <person name="Curtis B.A."/>
            <person name="Zahonova K."/>
            <person name="Pipaliya S."/>
            <person name="Dacks J."/>
            <person name="Roger A.J."/>
        </authorList>
    </citation>
    <scope>NUCLEOTIDE SEQUENCE</scope>
    <source>
        <strain evidence="3">Schooner1</strain>
    </source>
</reference>
<dbReference type="Pfam" id="PF00149">
    <property type="entry name" value="Metallophos"/>
    <property type="match status" value="1"/>
</dbReference>
<dbReference type="PRINTS" id="PR00114">
    <property type="entry name" value="STPHPHTASE"/>
</dbReference>
<feature type="region of interest" description="Disordered" evidence="1">
    <location>
        <begin position="559"/>
        <end position="595"/>
    </location>
</feature>
<dbReference type="InterPro" id="IPR006186">
    <property type="entry name" value="Ser/Thr-sp_prot-phosphatase"/>
</dbReference>
<evidence type="ECO:0000259" key="2">
    <source>
        <dbReference type="SMART" id="SM00156"/>
    </source>
</evidence>
<dbReference type="PANTHER" id="PTHR45673">
    <property type="entry name" value="SERINE/THREONINE-PROTEIN PHOSPHATASE 2B CATALYTIC SUBUNIT 1-RELATED"/>
    <property type="match status" value="1"/>
</dbReference>
<feature type="compositionally biased region" description="Acidic residues" evidence="1">
    <location>
        <begin position="648"/>
        <end position="658"/>
    </location>
</feature>
<feature type="region of interest" description="Disordered" evidence="1">
    <location>
        <begin position="401"/>
        <end position="426"/>
    </location>
</feature>
<evidence type="ECO:0000313" key="3">
    <source>
        <dbReference type="EMBL" id="KAJ6228089.1"/>
    </source>
</evidence>
<dbReference type="SMART" id="SM00156">
    <property type="entry name" value="PP2Ac"/>
    <property type="match status" value="1"/>
</dbReference>
<feature type="compositionally biased region" description="Basic residues" evidence="1">
    <location>
        <begin position="1"/>
        <end position="14"/>
    </location>
</feature>
<dbReference type="EMBL" id="JAOAOG010000330">
    <property type="protein sequence ID" value="KAJ6228089.1"/>
    <property type="molecule type" value="Genomic_DNA"/>
</dbReference>
<dbReference type="Gene3D" id="3.60.21.10">
    <property type="match status" value="1"/>
</dbReference>
<gene>
    <name evidence="3" type="ORF">M0813_09227</name>
</gene>
<accession>A0ABQ8XA23</accession>
<feature type="compositionally biased region" description="Low complexity" evidence="1">
    <location>
        <begin position="407"/>
        <end position="422"/>
    </location>
</feature>
<evidence type="ECO:0000313" key="4">
    <source>
        <dbReference type="Proteomes" id="UP001150062"/>
    </source>
</evidence>
<organism evidence="3 4">
    <name type="scientific">Anaeramoeba flamelloides</name>
    <dbReference type="NCBI Taxonomy" id="1746091"/>
    <lineage>
        <taxon>Eukaryota</taxon>
        <taxon>Metamonada</taxon>
        <taxon>Anaeramoebidae</taxon>
        <taxon>Anaeramoeba</taxon>
    </lineage>
</organism>
<dbReference type="InterPro" id="IPR043360">
    <property type="entry name" value="PP2B"/>
</dbReference>
<evidence type="ECO:0000256" key="1">
    <source>
        <dbReference type="SAM" id="MobiDB-lite"/>
    </source>
</evidence>
<dbReference type="InterPro" id="IPR029052">
    <property type="entry name" value="Metallo-depent_PP-like"/>
</dbReference>
<keyword evidence="4" id="KW-1185">Reference proteome</keyword>
<name>A0ABQ8XA23_9EUKA</name>
<feature type="compositionally biased region" description="Basic and acidic residues" evidence="1">
    <location>
        <begin position="15"/>
        <end position="49"/>
    </location>
</feature>
<sequence length="665" mass="77810">MFKKKTSRLSKSHLKLQEIKKNEEKEETKKDEKKDEKKEKEKEKEKRKLDCGSDRVEKDVIELIRTPLSSDSLYPNGGTIPDHLALRKHFEREGKLKKEDVIFLLENCRKILKKEKNVVKLSSPVVMFGDLHGKFFDLVNYIKTIGECDPKTNKFLFLGDYVDRGFFGVEIVLNHECRNLTSFFNFKLEVIEKYDEEIYEEIIKTFYCLPLAAIVDKQFFCVHGGISPKLKKVSMINSINRFKEVPTTGLFGDLLWSDPHPNYNDNNKTTKYFTRNNARNCSFYYSYQAVRRFLLINKLTCIIRAHEAQEEGFRMYLKMKETEFPSLITIFSSPNYVGIYNNKSALFKYKPKAVTIKEFQGVSEPYWLPKFVDIFSWSTPFIIDKTALIWNSILSLKDKEEERGEESQSQNQNKNKNGNGNENENKNIKEIRNSDINEIGNKQNNIFLSIQRGEIIKTKIGFLQVIMSDFLKMRKKKGKLFLSKKGINNVRRGHSILLSSVLQRNKTNSFQIQSNNNKVRKKGLLRSRSVQDFALEDILLLKKLAMKFNLNSKKNKKTNIQDSKTKNILNNSFNNKQIGIEDEDENENDNDNDNEFENELKNLSIERNFQNSEIPQTIEIERASEIKKKIEKKKGFPNLEKITKNNTNDEENDNEDESIWMFSNN</sequence>
<proteinExistence type="predicted"/>
<feature type="compositionally biased region" description="Acidic residues" evidence="1">
    <location>
        <begin position="580"/>
        <end position="595"/>
    </location>
</feature>
<feature type="region of interest" description="Disordered" evidence="1">
    <location>
        <begin position="1"/>
        <end position="49"/>
    </location>
</feature>
<protein>
    <submittedName>
        <fullName evidence="3">Serine/threonine-protein phosphatase 2b catalytic subunit 1-related</fullName>
    </submittedName>
</protein>
<comment type="caution">
    <text evidence="3">The sequence shown here is derived from an EMBL/GenBank/DDBJ whole genome shotgun (WGS) entry which is preliminary data.</text>
</comment>